<gene>
    <name evidence="2" type="ORF">AB840_01775</name>
</gene>
<dbReference type="InterPro" id="IPR000326">
    <property type="entry name" value="PAP2/HPO"/>
</dbReference>
<dbReference type="EMBL" id="LEKT01000003">
    <property type="protein sequence ID" value="KMO87685.1"/>
    <property type="molecule type" value="Genomic_DNA"/>
</dbReference>
<organism evidence="2 3">
    <name type="scientific">Megasphaera cerevisiae DSM 20462</name>
    <dbReference type="NCBI Taxonomy" id="1122219"/>
    <lineage>
        <taxon>Bacteria</taxon>
        <taxon>Bacillati</taxon>
        <taxon>Bacillota</taxon>
        <taxon>Negativicutes</taxon>
        <taxon>Veillonellales</taxon>
        <taxon>Veillonellaceae</taxon>
        <taxon>Megasphaera</taxon>
    </lineage>
</organism>
<evidence type="ECO:0000313" key="3">
    <source>
        <dbReference type="Proteomes" id="UP000036503"/>
    </source>
</evidence>
<dbReference type="AlphaFoldDB" id="A0A0J6WVZ0"/>
<evidence type="ECO:0000259" key="1">
    <source>
        <dbReference type="Pfam" id="PF01569"/>
    </source>
</evidence>
<evidence type="ECO:0000313" key="2">
    <source>
        <dbReference type="EMBL" id="KMO87685.1"/>
    </source>
</evidence>
<dbReference type="Pfam" id="PF01569">
    <property type="entry name" value="PAP2"/>
    <property type="match status" value="1"/>
</dbReference>
<reference evidence="2 3" key="1">
    <citation type="submission" date="2015-06" db="EMBL/GenBank/DDBJ databases">
        <title>Draft genome sequence of beer spoilage bacterium Megasphaera cerevisiae type strain 20462.</title>
        <authorList>
            <person name="Kutumbaka K."/>
            <person name="Pasmowitz J."/>
            <person name="Mategko J."/>
            <person name="Reyes D."/>
            <person name="Friedrich A."/>
            <person name="Han S."/>
            <person name="Martens-Habbena W."/>
            <person name="Neal-McKinney J."/>
            <person name="Janagama H.K."/>
            <person name="Nadala C."/>
            <person name="Samadpour M."/>
        </authorList>
    </citation>
    <scope>NUCLEOTIDE SEQUENCE [LARGE SCALE GENOMIC DNA]</scope>
    <source>
        <strain evidence="2 3">DSM 20462</strain>
    </source>
</reference>
<dbReference type="PATRIC" id="fig|1122219.3.peg.1159"/>
<dbReference type="InParanoid" id="A0A0J6WVZ0"/>
<keyword evidence="3" id="KW-1185">Reference proteome</keyword>
<name>A0A0J6WVZ0_9FIRM</name>
<proteinExistence type="predicted"/>
<sequence length="89" mass="9626">MNAMAVSLILLSRHNLLGLPFLIWSGILGLARIGCGIHYLTDVLGGFALGAGSAAFVRRSRTGGAAVSRLLWYYHIATTAVSVWWKKCH</sequence>
<dbReference type="Proteomes" id="UP000036503">
    <property type="component" value="Unassembled WGS sequence"/>
</dbReference>
<accession>A0A0J6WVZ0</accession>
<dbReference type="SUPFAM" id="SSF48317">
    <property type="entry name" value="Acid phosphatase/Vanadium-dependent haloperoxidase"/>
    <property type="match status" value="1"/>
</dbReference>
<comment type="caution">
    <text evidence="2">The sequence shown here is derived from an EMBL/GenBank/DDBJ whole genome shotgun (WGS) entry which is preliminary data.</text>
</comment>
<dbReference type="Gene3D" id="1.20.144.10">
    <property type="entry name" value="Phosphatidic acid phosphatase type 2/haloperoxidase"/>
    <property type="match status" value="1"/>
</dbReference>
<dbReference type="STRING" id="39029.BSR42_00915"/>
<dbReference type="InterPro" id="IPR036938">
    <property type="entry name" value="PAP2/HPO_sf"/>
</dbReference>
<protein>
    <recommendedName>
        <fullName evidence="1">Phosphatidic acid phosphatase type 2/haloperoxidase domain-containing protein</fullName>
    </recommendedName>
</protein>
<feature type="domain" description="Phosphatidic acid phosphatase type 2/haloperoxidase" evidence="1">
    <location>
        <begin position="15"/>
        <end position="60"/>
    </location>
</feature>